<proteinExistence type="predicted"/>
<comment type="caution">
    <text evidence="2">The sequence shown here is derived from an EMBL/GenBank/DDBJ whole genome shotgun (WGS) entry which is preliminary data.</text>
</comment>
<gene>
    <name evidence="2" type="ORF">APUTEX25_005840</name>
</gene>
<feature type="region of interest" description="Disordered" evidence="1">
    <location>
        <begin position="44"/>
        <end position="82"/>
    </location>
</feature>
<evidence type="ECO:0000256" key="1">
    <source>
        <dbReference type="SAM" id="MobiDB-lite"/>
    </source>
</evidence>
<evidence type="ECO:0000313" key="2">
    <source>
        <dbReference type="EMBL" id="RMZ55799.1"/>
    </source>
</evidence>
<dbReference type="EMBL" id="QOKY01000159">
    <property type="protein sequence ID" value="RMZ55799.1"/>
    <property type="molecule type" value="Genomic_DNA"/>
</dbReference>
<evidence type="ECO:0000313" key="3">
    <source>
        <dbReference type="Proteomes" id="UP000279271"/>
    </source>
</evidence>
<reference evidence="3" key="1">
    <citation type="journal article" date="2018" name="Algal Res.">
        <title>Characterization of plant carbon substrate utilization by Auxenochlorella protothecoides.</title>
        <authorList>
            <person name="Vogler B.W."/>
            <person name="Starkenburg S.R."/>
            <person name="Sudasinghe N."/>
            <person name="Schambach J.Y."/>
            <person name="Rollin J.A."/>
            <person name="Pattathil S."/>
            <person name="Barry A.N."/>
        </authorList>
    </citation>
    <scope>NUCLEOTIDE SEQUENCE [LARGE SCALE GENOMIC DNA]</scope>
    <source>
        <strain evidence="3">UTEX 25</strain>
    </source>
</reference>
<sequence length="210" mass="22087">MPAIRVRNLEILNSGATLVLTAVECLKPGKKACTADGNGNIGSGNKGKNNFGTKNVGNNNIGNSNRGNANRGNNNEGTGHHCFNMSGSRKNLKATVEFSAASSDSVDITCAVTTVGYVPNFMKWGLYTSALSYLGGDSRVNIVGFTPTGVNCAFLTADGVPLRVVQKAYESTPMTWTITLESSEIVLAPYAQVVAYKQGVGASDALTLKW</sequence>
<dbReference type="AlphaFoldDB" id="A0A3M7L0S3"/>
<dbReference type="Proteomes" id="UP000279271">
    <property type="component" value="Unassembled WGS sequence"/>
</dbReference>
<name>A0A3M7L0S3_AUXPR</name>
<organism evidence="2 3">
    <name type="scientific">Auxenochlorella protothecoides</name>
    <name type="common">Green microalga</name>
    <name type="synonym">Chlorella protothecoides</name>
    <dbReference type="NCBI Taxonomy" id="3075"/>
    <lineage>
        <taxon>Eukaryota</taxon>
        <taxon>Viridiplantae</taxon>
        <taxon>Chlorophyta</taxon>
        <taxon>core chlorophytes</taxon>
        <taxon>Trebouxiophyceae</taxon>
        <taxon>Chlorellales</taxon>
        <taxon>Chlorellaceae</taxon>
        <taxon>Auxenochlorella</taxon>
    </lineage>
</organism>
<accession>A0A3M7L0S3</accession>
<protein>
    <submittedName>
        <fullName evidence="2">Uncharacterized protein</fullName>
    </submittedName>
</protein>
<feature type="compositionally biased region" description="Low complexity" evidence="1">
    <location>
        <begin position="46"/>
        <end position="77"/>
    </location>
</feature>